<dbReference type="PANTHER" id="PTHR32347">
    <property type="entry name" value="EFFLUX SYSTEM COMPONENT YKNX-RELATED"/>
    <property type="match status" value="1"/>
</dbReference>
<sequence length="406" mass="44838">MPKSGIFRQQALDQLSAPEQLDAMMVATSRRGWVALTAVLLLLTSVVLWGFYGVVPTRLDGEGVFIRTGGVEAVTVTTAGRISELELSAGDEVEQGQVIARLAQPELRAELRVQQTRVDALTDRLEQLRRHQARQADLQAAFSEQRQTNLEDLLAINEERYAMQSDLEAKGLIPRRNRIETAEAIANTKADLKELALNNAQQAQERANRIETAQLELDQARAELEGIAARYRVAVEVLAPQAGRVVELKYNVGASVSAGAEILSLERSGRDINALEVAMFLPAKDGKQLNPGMTALVSPTIVEREEHGYLVGKITWVSEFPATFNGMMRLLDNESLVRQLMREGAVFEASVNLIRDAHTPSGYRWTSGQGPEMQIRTGGLAETRVTVAERRPITLVIPTLRRWLGL</sequence>
<keyword evidence="4" id="KW-0472">Membrane</keyword>
<evidence type="ECO:0000256" key="3">
    <source>
        <dbReference type="SAM" id="Coils"/>
    </source>
</evidence>
<keyword evidence="4" id="KW-0812">Transmembrane</keyword>
<feature type="transmembrane region" description="Helical" evidence="4">
    <location>
        <begin position="33"/>
        <end position="52"/>
    </location>
</feature>
<dbReference type="RefSeq" id="WP_153718625.1">
    <property type="nucleotide sequence ID" value="NZ_WJPP01000001.1"/>
</dbReference>
<dbReference type="Proteomes" id="UP000433788">
    <property type="component" value="Unassembled WGS sequence"/>
</dbReference>
<evidence type="ECO:0000256" key="2">
    <source>
        <dbReference type="ARBA" id="ARBA00023054"/>
    </source>
</evidence>
<dbReference type="PANTHER" id="PTHR32347:SF23">
    <property type="entry name" value="BLL5650 PROTEIN"/>
    <property type="match status" value="1"/>
</dbReference>
<comment type="subcellular location">
    <subcellularLocation>
        <location evidence="1">Cell envelope</location>
    </subcellularLocation>
</comment>
<dbReference type="NCBIfam" id="TIGR03794">
    <property type="entry name" value="NHLM_micro_HlyD"/>
    <property type="match status" value="1"/>
</dbReference>
<dbReference type="InterPro" id="IPR050465">
    <property type="entry name" value="UPF0194_transport"/>
</dbReference>
<dbReference type="Gene3D" id="2.40.50.100">
    <property type="match status" value="2"/>
</dbReference>
<accession>A0A6N7QTE9</accession>
<dbReference type="GO" id="GO:0030313">
    <property type="term" value="C:cell envelope"/>
    <property type="evidence" value="ECO:0007669"/>
    <property type="project" value="UniProtKB-SubCell"/>
</dbReference>
<feature type="coiled-coil region" evidence="3">
    <location>
        <begin position="185"/>
        <end position="230"/>
    </location>
</feature>
<keyword evidence="2 3" id="KW-0175">Coiled coil</keyword>
<gene>
    <name evidence="6" type="ORF">GH984_02585</name>
</gene>
<dbReference type="EMBL" id="WJPP01000001">
    <property type="protein sequence ID" value="MRH77587.1"/>
    <property type="molecule type" value="Genomic_DNA"/>
</dbReference>
<evidence type="ECO:0000313" key="7">
    <source>
        <dbReference type="Proteomes" id="UP000433788"/>
    </source>
</evidence>
<reference evidence="6 7" key="1">
    <citation type="submission" date="2019-11" db="EMBL/GenBank/DDBJ databases">
        <authorList>
            <person name="Zhang X.Y."/>
        </authorList>
    </citation>
    <scope>NUCLEOTIDE SEQUENCE [LARGE SCALE GENOMIC DNA]</scope>
    <source>
        <strain evidence="6 7">C176</strain>
    </source>
</reference>
<keyword evidence="4" id="KW-1133">Transmembrane helix</keyword>
<evidence type="ECO:0000256" key="1">
    <source>
        <dbReference type="ARBA" id="ARBA00004196"/>
    </source>
</evidence>
<evidence type="ECO:0000313" key="6">
    <source>
        <dbReference type="EMBL" id="MRH77587.1"/>
    </source>
</evidence>
<evidence type="ECO:0000256" key="4">
    <source>
        <dbReference type="SAM" id="Phobius"/>
    </source>
</evidence>
<keyword evidence="7" id="KW-1185">Reference proteome</keyword>
<feature type="domain" description="CzcB-like barrel-sandwich hybrid" evidence="5">
    <location>
        <begin position="72"/>
        <end position="264"/>
    </location>
</feature>
<dbReference type="InterPro" id="IPR058647">
    <property type="entry name" value="BSH_CzcB-like"/>
</dbReference>
<proteinExistence type="predicted"/>
<organism evidence="6 7">
    <name type="scientific">Spiribacter salilacus</name>
    <dbReference type="NCBI Taxonomy" id="2664894"/>
    <lineage>
        <taxon>Bacteria</taxon>
        <taxon>Pseudomonadati</taxon>
        <taxon>Pseudomonadota</taxon>
        <taxon>Gammaproteobacteria</taxon>
        <taxon>Chromatiales</taxon>
        <taxon>Ectothiorhodospiraceae</taxon>
        <taxon>Spiribacter</taxon>
    </lineage>
</organism>
<name>A0A6N7QTE9_9GAMM</name>
<dbReference type="Pfam" id="PF25973">
    <property type="entry name" value="BSH_CzcB"/>
    <property type="match status" value="1"/>
</dbReference>
<dbReference type="AlphaFoldDB" id="A0A6N7QTE9"/>
<dbReference type="InterPro" id="IPR022275">
    <property type="entry name" value="NHPM_bacteriocin_SS_HylD"/>
</dbReference>
<protein>
    <submittedName>
        <fullName evidence="6">NHLP bacteriocin system secretion protein</fullName>
    </submittedName>
</protein>
<evidence type="ECO:0000259" key="5">
    <source>
        <dbReference type="Pfam" id="PF25973"/>
    </source>
</evidence>
<comment type="caution">
    <text evidence="6">The sequence shown here is derived from an EMBL/GenBank/DDBJ whole genome shotgun (WGS) entry which is preliminary data.</text>
</comment>